<feature type="domain" description="Helicase ATP-binding" evidence="10">
    <location>
        <begin position="97"/>
        <end position="241"/>
    </location>
</feature>
<feature type="domain" description="Helicase C-terminal" evidence="11">
    <location>
        <begin position="254"/>
        <end position="428"/>
    </location>
</feature>
<evidence type="ECO:0000256" key="2">
    <source>
        <dbReference type="ARBA" id="ARBA00022801"/>
    </source>
</evidence>
<dbReference type="CDD" id="cd18787">
    <property type="entry name" value="SF2_C_DEAD"/>
    <property type="match status" value="1"/>
</dbReference>
<feature type="compositionally biased region" description="Basic and acidic residues" evidence="9">
    <location>
        <begin position="665"/>
        <end position="680"/>
    </location>
</feature>
<dbReference type="PANTHER" id="PTHR24031">
    <property type="entry name" value="RNA HELICASE"/>
    <property type="match status" value="1"/>
</dbReference>
<dbReference type="InterPro" id="IPR011545">
    <property type="entry name" value="DEAD/DEAH_box_helicase_dom"/>
</dbReference>
<dbReference type="Proteomes" id="UP001255856">
    <property type="component" value="Unassembled WGS sequence"/>
</dbReference>
<dbReference type="InterPro" id="IPR027417">
    <property type="entry name" value="P-loop_NTPase"/>
</dbReference>
<organism evidence="13 14">
    <name type="scientific">Prototheca wickerhamii</name>
    <dbReference type="NCBI Taxonomy" id="3111"/>
    <lineage>
        <taxon>Eukaryota</taxon>
        <taxon>Viridiplantae</taxon>
        <taxon>Chlorophyta</taxon>
        <taxon>core chlorophytes</taxon>
        <taxon>Trebouxiophyceae</taxon>
        <taxon>Chlorellales</taxon>
        <taxon>Chlorellaceae</taxon>
        <taxon>Prototheca</taxon>
    </lineage>
</organism>
<keyword evidence="14" id="KW-1185">Reference proteome</keyword>
<keyword evidence="4 7" id="KW-0067">ATP-binding</keyword>
<feature type="short sequence motif" description="Q motif" evidence="6">
    <location>
        <begin position="66"/>
        <end position="94"/>
    </location>
</feature>
<evidence type="ECO:0000259" key="12">
    <source>
        <dbReference type="PROSITE" id="PS51195"/>
    </source>
</evidence>
<dbReference type="EMBL" id="JASFZW010000009">
    <property type="protein sequence ID" value="KAK2076765.1"/>
    <property type="molecule type" value="Genomic_DNA"/>
</dbReference>
<evidence type="ECO:0000256" key="7">
    <source>
        <dbReference type="RuleBase" id="RU000492"/>
    </source>
</evidence>
<dbReference type="Pfam" id="PF00271">
    <property type="entry name" value="Helicase_C"/>
    <property type="match status" value="1"/>
</dbReference>
<dbReference type="GO" id="GO:0003723">
    <property type="term" value="F:RNA binding"/>
    <property type="evidence" value="ECO:0007669"/>
    <property type="project" value="UniProtKB-UniRule"/>
</dbReference>
<evidence type="ECO:0000259" key="11">
    <source>
        <dbReference type="PROSITE" id="PS51194"/>
    </source>
</evidence>
<feature type="compositionally biased region" description="Acidic residues" evidence="9">
    <location>
        <begin position="687"/>
        <end position="700"/>
    </location>
</feature>
<evidence type="ECO:0000256" key="4">
    <source>
        <dbReference type="ARBA" id="ARBA00022840"/>
    </source>
</evidence>
<keyword evidence="2 7" id="KW-0378">Hydrolase</keyword>
<feature type="compositionally biased region" description="Acidic residues" evidence="9">
    <location>
        <begin position="534"/>
        <end position="550"/>
    </location>
</feature>
<evidence type="ECO:0000256" key="1">
    <source>
        <dbReference type="ARBA" id="ARBA00022741"/>
    </source>
</evidence>
<dbReference type="GO" id="GO:0005524">
    <property type="term" value="F:ATP binding"/>
    <property type="evidence" value="ECO:0007669"/>
    <property type="project" value="UniProtKB-UniRule"/>
</dbReference>
<dbReference type="InterPro" id="IPR025313">
    <property type="entry name" value="SPB4-like_CTE"/>
</dbReference>
<dbReference type="GO" id="GO:0003724">
    <property type="term" value="F:RNA helicase activity"/>
    <property type="evidence" value="ECO:0007669"/>
    <property type="project" value="UniProtKB-EC"/>
</dbReference>
<comment type="function">
    <text evidence="8">RNA helicase.</text>
</comment>
<dbReference type="Pfam" id="PF13959">
    <property type="entry name" value="CTE_SPB4"/>
    <property type="match status" value="1"/>
</dbReference>
<dbReference type="SUPFAM" id="SSF52540">
    <property type="entry name" value="P-loop containing nucleoside triphosphate hydrolases"/>
    <property type="match status" value="1"/>
</dbReference>
<comment type="similarity">
    <text evidence="7">Belongs to the DEAD box helicase family.</text>
</comment>
<gene>
    <name evidence="13" type="ORF">QBZ16_005525</name>
</gene>
<evidence type="ECO:0000256" key="6">
    <source>
        <dbReference type="PROSITE-ProRule" id="PRU00552"/>
    </source>
</evidence>
<feature type="compositionally biased region" description="Acidic residues" evidence="9">
    <location>
        <begin position="489"/>
        <end position="499"/>
    </location>
</feature>
<dbReference type="PROSITE" id="PS51192">
    <property type="entry name" value="HELICASE_ATP_BIND_1"/>
    <property type="match status" value="1"/>
</dbReference>
<evidence type="ECO:0000313" key="13">
    <source>
        <dbReference type="EMBL" id="KAK2076765.1"/>
    </source>
</evidence>
<feature type="region of interest" description="Disordered" evidence="9">
    <location>
        <begin position="648"/>
        <end position="704"/>
    </location>
</feature>
<feature type="domain" description="DEAD-box RNA helicase Q" evidence="12">
    <location>
        <begin position="66"/>
        <end position="94"/>
    </location>
</feature>
<dbReference type="GO" id="GO:0016787">
    <property type="term" value="F:hydrolase activity"/>
    <property type="evidence" value="ECO:0007669"/>
    <property type="project" value="UniProtKB-KW"/>
</dbReference>
<dbReference type="Pfam" id="PF00270">
    <property type="entry name" value="DEAD"/>
    <property type="match status" value="1"/>
</dbReference>
<protein>
    <recommendedName>
        <fullName evidence="8">ATP-dependent RNA helicase</fullName>
        <ecNumber evidence="8">3.6.4.13</ecNumber>
    </recommendedName>
</protein>
<sequence length="751" mass="81630">MAQGKRRGPAPKPERARALRRSQVEASEIERLEGLLKSGAPASGTSPLDLATAGTTPNASEWATSKAFDGYPLSRYTQDGLAAAKYVQPTAIQRAVIPHALVGRDILAAAKTGSGKTLAFLLPIFDELRKVGPRHELSAGVLVGGKDVAEEKTRVQGLNILVTTPGRLLQHMDETAGFDCSTLRTLVLDEADRILDMGFSAALNAILANLPRQRQTMLFSATQTKSVEALARLSLRDPEYLAVHEKAEAPTPVRLQQAYMVVNLQDKTNILWSFIRTHLQARSKIIIFLSTCKQVRFYFELFRRLRPGVPLRALHGKMSQAKRMDVFYEFNDARAAVLFATDIAARGLDFPAVHWVLQADCPDDCAAYIHRVGRTARYTAAGKGLLLLLPSEREGMLAALQGARVPIRELRQNPDKVQSVLPAVQAMLSKDHELKLAAHRAFVAYARSVHKHGSSRVFDAAKLPVAEYAASLGLLATPRLRFVRRGAVGDDENDEDDEGERAAPRAHQAAPARPQSREPDEPASDEGAASDGDAGTDDEAQPAADSEDEFLVVKRRHAAEADQEELDSQAPDTAADNTDALPMTTTTSKKKKKLKIRVDRPVAGSAKIVFDEEGEAMDPLARLAAGAGSNGDEPATLEEHAAALRERMALADARDKVDARKRRKEARETKRAKRLAREQSPDAGVELGDDAESESEDEAEAFGGRFRAGMVAELREGAGAEAAHRDMAPAEPATLEDQEALALRLLASRRA</sequence>
<dbReference type="SMART" id="SM00487">
    <property type="entry name" value="DEXDc"/>
    <property type="match status" value="1"/>
</dbReference>
<dbReference type="PROSITE" id="PS51195">
    <property type="entry name" value="Q_MOTIF"/>
    <property type="match status" value="1"/>
</dbReference>
<dbReference type="PROSITE" id="PS51194">
    <property type="entry name" value="HELICASE_CTER"/>
    <property type="match status" value="1"/>
</dbReference>
<evidence type="ECO:0000256" key="9">
    <source>
        <dbReference type="SAM" id="MobiDB-lite"/>
    </source>
</evidence>
<dbReference type="Gene3D" id="3.40.50.300">
    <property type="entry name" value="P-loop containing nucleotide triphosphate hydrolases"/>
    <property type="match status" value="3"/>
</dbReference>
<feature type="region of interest" description="Disordered" evidence="9">
    <location>
        <begin position="1"/>
        <end position="56"/>
    </location>
</feature>
<dbReference type="SMART" id="SM00490">
    <property type="entry name" value="HELICc"/>
    <property type="match status" value="1"/>
</dbReference>
<proteinExistence type="inferred from homology"/>
<comment type="caution">
    <text evidence="13">The sequence shown here is derived from an EMBL/GenBank/DDBJ whole genome shotgun (WGS) entry which is preliminary data.</text>
</comment>
<keyword evidence="5 8" id="KW-0694">RNA-binding</keyword>
<dbReference type="InterPro" id="IPR014001">
    <property type="entry name" value="Helicase_ATP-bd"/>
</dbReference>
<dbReference type="EC" id="3.6.4.13" evidence="8"/>
<evidence type="ECO:0000313" key="14">
    <source>
        <dbReference type="Proteomes" id="UP001255856"/>
    </source>
</evidence>
<feature type="compositionally biased region" description="Low complexity" evidence="9">
    <location>
        <begin position="505"/>
        <end position="514"/>
    </location>
</feature>
<dbReference type="InterPro" id="IPR001650">
    <property type="entry name" value="Helicase_C-like"/>
</dbReference>
<dbReference type="PROSITE" id="PS00039">
    <property type="entry name" value="DEAD_ATP_HELICASE"/>
    <property type="match status" value="1"/>
</dbReference>
<feature type="compositionally biased region" description="Basic and acidic residues" evidence="9">
    <location>
        <begin position="648"/>
        <end position="658"/>
    </location>
</feature>
<evidence type="ECO:0000256" key="8">
    <source>
        <dbReference type="RuleBase" id="RU365068"/>
    </source>
</evidence>
<comment type="domain">
    <text evidence="8">The Q motif is unique to and characteristic of the DEAD box family of RNA helicases and controls ATP binding and hydrolysis.</text>
</comment>
<name>A0AAD9IGF4_PROWI</name>
<dbReference type="SMART" id="SM01178">
    <property type="entry name" value="DUF4217"/>
    <property type="match status" value="1"/>
</dbReference>
<evidence type="ECO:0000256" key="3">
    <source>
        <dbReference type="ARBA" id="ARBA00022806"/>
    </source>
</evidence>
<accession>A0AAD9IGF4</accession>
<evidence type="ECO:0000256" key="5">
    <source>
        <dbReference type="ARBA" id="ARBA00022884"/>
    </source>
</evidence>
<keyword evidence="1 7" id="KW-0547">Nucleotide-binding</keyword>
<reference evidence="13" key="1">
    <citation type="submission" date="2021-01" db="EMBL/GenBank/DDBJ databases">
        <authorList>
            <person name="Eckstrom K.M.E."/>
        </authorList>
    </citation>
    <scope>NUCLEOTIDE SEQUENCE</scope>
    <source>
        <strain evidence="13">UVCC 0001</strain>
    </source>
</reference>
<dbReference type="InterPro" id="IPR000629">
    <property type="entry name" value="RNA-helicase_DEAD-box_CS"/>
</dbReference>
<keyword evidence="3 7" id="KW-0347">Helicase</keyword>
<feature type="region of interest" description="Disordered" evidence="9">
    <location>
        <begin position="488"/>
        <end position="595"/>
    </location>
</feature>
<dbReference type="InterPro" id="IPR014014">
    <property type="entry name" value="RNA_helicase_DEAD_Q_motif"/>
</dbReference>
<dbReference type="AlphaFoldDB" id="A0AAD9IGF4"/>
<evidence type="ECO:0000259" key="10">
    <source>
        <dbReference type="PROSITE" id="PS51192"/>
    </source>
</evidence>
<comment type="catalytic activity">
    <reaction evidence="8">
        <text>ATP + H2O = ADP + phosphate + H(+)</text>
        <dbReference type="Rhea" id="RHEA:13065"/>
        <dbReference type="ChEBI" id="CHEBI:15377"/>
        <dbReference type="ChEBI" id="CHEBI:15378"/>
        <dbReference type="ChEBI" id="CHEBI:30616"/>
        <dbReference type="ChEBI" id="CHEBI:43474"/>
        <dbReference type="ChEBI" id="CHEBI:456216"/>
        <dbReference type="EC" id="3.6.4.13"/>
    </reaction>
</comment>